<keyword evidence="2" id="KW-1185">Reference proteome</keyword>
<organism evidence="1 2">
    <name type="scientific">Clathrospora elynae</name>
    <dbReference type="NCBI Taxonomy" id="706981"/>
    <lineage>
        <taxon>Eukaryota</taxon>
        <taxon>Fungi</taxon>
        <taxon>Dikarya</taxon>
        <taxon>Ascomycota</taxon>
        <taxon>Pezizomycotina</taxon>
        <taxon>Dothideomycetes</taxon>
        <taxon>Pleosporomycetidae</taxon>
        <taxon>Pleosporales</taxon>
        <taxon>Diademaceae</taxon>
        <taxon>Clathrospora</taxon>
    </lineage>
</organism>
<dbReference type="Proteomes" id="UP000800038">
    <property type="component" value="Unassembled WGS sequence"/>
</dbReference>
<dbReference type="AlphaFoldDB" id="A0A6A5SV65"/>
<name>A0A6A5SV65_9PLEO</name>
<dbReference type="EMBL" id="ML976028">
    <property type="protein sequence ID" value="KAF1943179.1"/>
    <property type="molecule type" value="Genomic_DNA"/>
</dbReference>
<gene>
    <name evidence="1" type="ORF">EJ02DRAFT_150085</name>
</gene>
<sequence>MPSGISSFTLGFSPAWILFFPLGSVFRKPGSSHIFSTSFQKGPATWNDPKTKSDSRLTSPKMQEFGDWQVQYSSWFETLLLLLVCNDPAAIHTPNKQVKMQPGDIHLTNNLSMQVRSDRVLRSTAGGGFRYYVGNCIRGSLRAGFLLEICFQMVYPDDALGSLTIFSIYQVVRCGDSCAGGCGSVKPSPRLAHRLRPLTLG</sequence>
<protein>
    <submittedName>
        <fullName evidence="1">Uncharacterized protein</fullName>
    </submittedName>
</protein>
<accession>A0A6A5SV65</accession>
<proteinExistence type="predicted"/>
<evidence type="ECO:0000313" key="2">
    <source>
        <dbReference type="Proteomes" id="UP000800038"/>
    </source>
</evidence>
<reference evidence="1" key="1">
    <citation type="journal article" date="2020" name="Stud. Mycol.">
        <title>101 Dothideomycetes genomes: a test case for predicting lifestyles and emergence of pathogens.</title>
        <authorList>
            <person name="Haridas S."/>
            <person name="Albert R."/>
            <person name="Binder M."/>
            <person name="Bloem J."/>
            <person name="Labutti K."/>
            <person name="Salamov A."/>
            <person name="Andreopoulos B."/>
            <person name="Baker S."/>
            <person name="Barry K."/>
            <person name="Bills G."/>
            <person name="Bluhm B."/>
            <person name="Cannon C."/>
            <person name="Castanera R."/>
            <person name="Culley D."/>
            <person name="Daum C."/>
            <person name="Ezra D."/>
            <person name="Gonzalez J."/>
            <person name="Henrissat B."/>
            <person name="Kuo A."/>
            <person name="Liang C."/>
            <person name="Lipzen A."/>
            <person name="Lutzoni F."/>
            <person name="Magnuson J."/>
            <person name="Mondo S."/>
            <person name="Nolan M."/>
            <person name="Ohm R."/>
            <person name="Pangilinan J."/>
            <person name="Park H.-J."/>
            <person name="Ramirez L."/>
            <person name="Alfaro M."/>
            <person name="Sun H."/>
            <person name="Tritt A."/>
            <person name="Yoshinaga Y."/>
            <person name="Zwiers L.-H."/>
            <person name="Turgeon B."/>
            <person name="Goodwin S."/>
            <person name="Spatafora J."/>
            <person name="Crous P."/>
            <person name="Grigoriev I."/>
        </authorList>
    </citation>
    <scope>NUCLEOTIDE SEQUENCE</scope>
    <source>
        <strain evidence="1">CBS 161.51</strain>
    </source>
</reference>
<evidence type="ECO:0000313" key="1">
    <source>
        <dbReference type="EMBL" id="KAF1943179.1"/>
    </source>
</evidence>